<dbReference type="OrthoDB" id="3719151at2"/>
<evidence type="ECO:0000256" key="3">
    <source>
        <dbReference type="ARBA" id="ARBA00022692"/>
    </source>
</evidence>
<dbReference type="RefSeq" id="WP_149690230.1">
    <property type="nucleotide sequence ID" value="NZ_SDPQ02000003.1"/>
</dbReference>
<dbReference type="Proteomes" id="UP000380867">
    <property type="component" value="Unassembled WGS sequence"/>
</dbReference>
<evidence type="ECO:0000256" key="2">
    <source>
        <dbReference type="ARBA" id="ARBA00022475"/>
    </source>
</evidence>
<feature type="region of interest" description="Disordered" evidence="7">
    <location>
        <begin position="60"/>
        <end position="84"/>
    </location>
</feature>
<dbReference type="Pfam" id="PF02687">
    <property type="entry name" value="FtsX"/>
    <property type="match status" value="1"/>
</dbReference>
<feature type="transmembrane region" description="Helical" evidence="8">
    <location>
        <begin position="494"/>
        <end position="515"/>
    </location>
</feature>
<protein>
    <submittedName>
        <fullName evidence="10">FtsX-like permease family protein</fullName>
    </submittedName>
</protein>
<dbReference type="AlphaFoldDB" id="A0A5M4FBE2"/>
<evidence type="ECO:0000256" key="6">
    <source>
        <dbReference type="ARBA" id="ARBA00038076"/>
    </source>
</evidence>
<comment type="subcellular location">
    <subcellularLocation>
        <location evidence="1">Cell membrane</location>
        <topology evidence="1">Multi-pass membrane protein</topology>
    </subcellularLocation>
</comment>
<evidence type="ECO:0000256" key="1">
    <source>
        <dbReference type="ARBA" id="ARBA00004651"/>
    </source>
</evidence>
<keyword evidence="11" id="KW-1185">Reference proteome</keyword>
<feature type="transmembrane region" description="Helical" evidence="8">
    <location>
        <begin position="341"/>
        <end position="368"/>
    </location>
</feature>
<feature type="transmembrane region" description="Helical" evidence="8">
    <location>
        <begin position="774"/>
        <end position="795"/>
    </location>
</feature>
<feature type="transmembrane region" description="Helical" evidence="8">
    <location>
        <begin position="388"/>
        <end position="415"/>
    </location>
</feature>
<organism evidence="10 11">
    <name type="scientific">Aeromicrobium ginsengisoli</name>
    <dbReference type="NCBI Taxonomy" id="363867"/>
    <lineage>
        <taxon>Bacteria</taxon>
        <taxon>Bacillati</taxon>
        <taxon>Actinomycetota</taxon>
        <taxon>Actinomycetes</taxon>
        <taxon>Propionibacteriales</taxon>
        <taxon>Nocardioidaceae</taxon>
        <taxon>Aeromicrobium</taxon>
    </lineage>
</organism>
<evidence type="ECO:0000259" key="9">
    <source>
        <dbReference type="Pfam" id="PF02687"/>
    </source>
</evidence>
<accession>A0A5M4FBE2</accession>
<dbReference type="InterPro" id="IPR050250">
    <property type="entry name" value="Macrolide_Exporter_MacB"/>
</dbReference>
<evidence type="ECO:0000256" key="4">
    <source>
        <dbReference type="ARBA" id="ARBA00022989"/>
    </source>
</evidence>
<keyword evidence="3 8" id="KW-0812">Transmembrane</keyword>
<keyword evidence="4 8" id="KW-1133">Transmembrane helix</keyword>
<evidence type="ECO:0000256" key="8">
    <source>
        <dbReference type="SAM" id="Phobius"/>
    </source>
</evidence>
<feature type="domain" description="ABC3 transporter permease C-terminal" evidence="9">
    <location>
        <begin position="779"/>
        <end position="899"/>
    </location>
</feature>
<dbReference type="GO" id="GO:0022857">
    <property type="term" value="F:transmembrane transporter activity"/>
    <property type="evidence" value="ECO:0007669"/>
    <property type="project" value="TreeGrafter"/>
</dbReference>
<proteinExistence type="inferred from homology"/>
<evidence type="ECO:0000256" key="7">
    <source>
        <dbReference type="SAM" id="MobiDB-lite"/>
    </source>
</evidence>
<dbReference type="GO" id="GO:0005886">
    <property type="term" value="C:plasma membrane"/>
    <property type="evidence" value="ECO:0007669"/>
    <property type="project" value="UniProtKB-SubCell"/>
</dbReference>
<evidence type="ECO:0000313" key="10">
    <source>
        <dbReference type="EMBL" id="KAA1395567.1"/>
    </source>
</evidence>
<gene>
    <name evidence="10" type="ORF">ESP70_015545</name>
</gene>
<sequence>MTTLRLFRIHLVHHSRSLFVLATIVLVMSTLTALLPRATNHLLTDALRDQVDSLTVNQRDLSAHEQGTPTPTAAADPAANDLPSASDPVWGGLDDTMREIRAEMPPLLRSLFGPGQFAMTLPTAPASPADPTVRTKANAVLSIGFDPFLADHVRITKGRAPAEVTADLPAAGHPVDIVLSDAAAKTMHWPVGQLRVTRGSGGPPIETRLSGTYAPKDRADPVWAQVPGTLVPSVFEPDGGKPIVTAVGWAEPGSLPQLVQLSSNAILSAWFPLDSSALTSGNAQAYAGQLREFVRRSHLLPGDGYLNDAEGEPTIVGATELAFTSDVPRAIDEANAASTSALAMIALFASGPLGVAAIVLMLAAGLALRQQRRSLALVAARGMSASQLRTLVGVEGLAAGVPMALVGAVIGAVILPHDGSAAAGWWPALVGITPGLLMALSPPVSARAERADLTSSGAGSQRWILDVLVLLGAAAAIVALHGRGLATPDGGVDPLLAATPLLLSLAACLVVMRAYPWVLNRLLARTARWRGPTALIGTARALRDPAAGLAAALALVTSVGIAVFSAVATTTLQHGVVDASREAVGADLVVDGRPLNPRILTTLSERADVRATAGITEQTGVPLFADNKPVFARVLFVDVAALRRVQKDVPGAVRLPPALEETSGDRASILVSKGFAKDDADLRLGDTPVDVVGTASVPSPLTTLSSWVLIDRSVAKRLGLDPGPPGRLLVSTAGPASAARDAVRALPGDAQAETPQDLANRLEYSPLVPGVRHAAQIALGTLLALCLSVIALTLVRGEASRSRQAALLDAMGEPRRRSRWLVAWEVGPLAVLAITSGVLFGLLLPRIVLAAIDLRAFTTGTVQPPVHLDPVPTILIAAGVLVAVAAGTFLAAAATRRQELSRLLRMTED</sequence>
<feature type="transmembrane region" description="Helical" evidence="8">
    <location>
        <begin position="874"/>
        <end position="895"/>
    </location>
</feature>
<comment type="similarity">
    <text evidence="6">Belongs to the ABC-4 integral membrane protein family.</text>
</comment>
<feature type="transmembrane region" description="Helical" evidence="8">
    <location>
        <begin position="463"/>
        <end position="482"/>
    </location>
</feature>
<feature type="transmembrane region" description="Helical" evidence="8">
    <location>
        <begin position="821"/>
        <end position="844"/>
    </location>
</feature>
<name>A0A5M4FBE2_9ACTN</name>
<dbReference type="EMBL" id="SDPQ02000003">
    <property type="protein sequence ID" value="KAA1395567.1"/>
    <property type="molecule type" value="Genomic_DNA"/>
</dbReference>
<keyword evidence="5 8" id="KW-0472">Membrane</keyword>
<evidence type="ECO:0000313" key="11">
    <source>
        <dbReference type="Proteomes" id="UP000380867"/>
    </source>
</evidence>
<dbReference type="PANTHER" id="PTHR30572">
    <property type="entry name" value="MEMBRANE COMPONENT OF TRANSPORTER-RELATED"/>
    <property type="match status" value="1"/>
</dbReference>
<feature type="compositionally biased region" description="Low complexity" evidence="7">
    <location>
        <begin position="68"/>
        <end position="84"/>
    </location>
</feature>
<dbReference type="InterPro" id="IPR003838">
    <property type="entry name" value="ABC3_permease_C"/>
</dbReference>
<feature type="transmembrane region" description="Helical" evidence="8">
    <location>
        <begin position="546"/>
        <end position="568"/>
    </location>
</feature>
<comment type="caution">
    <text evidence="10">The sequence shown here is derived from an EMBL/GenBank/DDBJ whole genome shotgun (WGS) entry which is preliminary data.</text>
</comment>
<evidence type="ECO:0000256" key="5">
    <source>
        <dbReference type="ARBA" id="ARBA00023136"/>
    </source>
</evidence>
<dbReference type="PANTHER" id="PTHR30572:SF4">
    <property type="entry name" value="ABC TRANSPORTER PERMEASE YTRF"/>
    <property type="match status" value="1"/>
</dbReference>
<keyword evidence="2" id="KW-1003">Cell membrane</keyword>
<reference evidence="10" key="1">
    <citation type="submission" date="2019-09" db="EMBL/GenBank/DDBJ databases">
        <authorList>
            <person name="Li J."/>
        </authorList>
    </citation>
    <scope>NUCLEOTIDE SEQUENCE [LARGE SCALE GENOMIC DNA]</scope>
    <source>
        <strain evidence="10">JCM 14732</strain>
    </source>
</reference>
<feature type="transmembrane region" description="Helical" evidence="8">
    <location>
        <begin position="421"/>
        <end position="442"/>
    </location>
</feature>